<sequence>MPRLVHTYRRCEGQGRILTSSKLEQSSLDVPILCGCKLSEAGTTGSAFGMGVKTDTFAAMFELKGIRWRDYYIAKMSQPHEYSSSGRLRKKTVFFDDLQAEHQQKAVAIKEERQVSGPGSMQHTRADDDLVSPNTPTPAPHISTASRHLPIPVAPNSAPISPTTVPPAKVANRDIAARSARGVAETPVSGPSSGSKAMSSKPRVRAPASSGPQLSRVEKSKKKPAAPIPLPHSPSRIDTNEALFRAAALAHPDIQRLRQDPLLVEDEPPQIVYDRGREEPTGYGADRYGVVQPLYRGETHPPDGVQKHISMEEGQTGSWDIGSGPEEDELWANQRHFGEFVHGTSVDDGHRLTALEQAAGLGEDPIEAMMTSEEDE</sequence>
<keyword evidence="3" id="KW-1185">Reference proteome</keyword>
<dbReference type="EMBL" id="JAUJLE010000011">
    <property type="protein sequence ID" value="KAK1010548.1"/>
    <property type="molecule type" value="Genomic_DNA"/>
</dbReference>
<accession>A0AAN6L102</accession>
<reference evidence="2" key="1">
    <citation type="submission" date="2023-06" db="EMBL/GenBank/DDBJ databases">
        <title>Black Yeasts Isolated from many extreme environments.</title>
        <authorList>
            <person name="Coleine C."/>
            <person name="Stajich J.E."/>
            <person name="Selbmann L."/>
        </authorList>
    </citation>
    <scope>NUCLEOTIDE SEQUENCE</scope>
    <source>
        <strain evidence="2">CCFEE 5200</strain>
    </source>
</reference>
<protein>
    <submittedName>
        <fullName evidence="2">Uncharacterized protein</fullName>
    </submittedName>
</protein>
<organism evidence="2 3">
    <name type="scientific">Friedmanniomyces endolithicus</name>
    <dbReference type="NCBI Taxonomy" id="329885"/>
    <lineage>
        <taxon>Eukaryota</taxon>
        <taxon>Fungi</taxon>
        <taxon>Dikarya</taxon>
        <taxon>Ascomycota</taxon>
        <taxon>Pezizomycotina</taxon>
        <taxon>Dothideomycetes</taxon>
        <taxon>Dothideomycetidae</taxon>
        <taxon>Mycosphaerellales</taxon>
        <taxon>Teratosphaeriaceae</taxon>
        <taxon>Friedmanniomyces</taxon>
    </lineage>
</organism>
<gene>
    <name evidence="2" type="ORF">LTR91_002383</name>
</gene>
<proteinExistence type="predicted"/>
<evidence type="ECO:0000313" key="2">
    <source>
        <dbReference type="EMBL" id="KAK1010548.1"/>
    </source>
</evidence>
<evidence type="ECO:0000313" key="3">
    <source>
        <dbReference type="Proteomes" id="UP001175353"/>
    </source>
</evidence>
<dbReference type="Proteomes" id="UP001175353">
    <property type="component" value="Unassembled WGS sequence"/>
</dbReference>
<comment type="caution">
    <text evidence="2">The sequence shown here is derived from an EMBL/GenBank/DDBJ whole genome shotgun (WGS) entry which is preliminary data.</text>
</comment>
<dbReference type="AlphaFoldDB" id="A0AAN6L102"/>
<feature type="compositionally biased region" description="Low complexity" evidence="1">
    <location>
        <begin position="189"/>
        <end position="201"/>
    </location>
</feature>
<evidence type="ECO:0000256" key="1">
    <source>
        <dbReference type="SAM" id="MobiDB-lite"/>
    </source>
</evidence>
<name>A0AAN6L102_9PEZI</name>
<feature type="region of interest" description="Disordered" evidence="1">
    <location>
        <begin position="109"/>
        <end position="236"/>
    </location>
</feature>